<accession>K0S1C5</accession>
<dbReference type="Proteomes" id="UP000266841">
    <property type="component" value="Unassembled WGS sequence"/>
</dbReference>
<feature type="region of interest" description="Disordered" evidence="1">
    <location>
        <begin position="182"/>
        <end position="207"/>
    </location>
</feature>
<proteinExistence type="predicted"/>
<sequence length="583" mass="63663">MLESRTADQIDLLCYSVVPFVYFDSSIGVLGLPILPRCPLFTVHAGAVPPTLDESRLVKSHAKTQGGRRIDLQSRFLRITRMQEVIQRALRSEGGAFPLAPRTRKCRQGATRGRPLAIGLQSPQVFAGLRQLGPEPSVLGLELSVLGVDADQKSYNNLPWRRTAGCAASVFVHAVRCADTPQIPAQGSTSEARSNSSATGKEGVSSAGDRWFTVEDRCPHKHALDSMGMAKMAGWAMSGEKSRVEHGAELAESSRNRRAAVAWGVINHGAGGDMSTGVIAQYLAVRYALRSAIMVSAAKKQATKKFCPMKMRPYNRFNLFFILERELILQSNPEYKSDMRRPPFVTGFEDIEVPSTLPARYANITIPEGWYLPGRSKARSHTKSKNLIPFAALSKAIAQNYKNVDKETFNYLDAISKSMVKRSKELKAKYVAEQRHAVASLPAQRPTAASLPAQRPTMASLPIIRPPPVAAPMQLEGPLDFRVSSAQSGQLRRVSLHQMNGTTPLSVTAEPLRQSRAGSPRATVYSFAGGGFANEESPRSFVMTCVPCINPSVVESSDASSTTSSEDEVNMANTDIIRMWMNA</sequence>
<evidence type="ECO:0000256" key="1">
    <source>
        <dbReference type="SAM" id="MobiDB-lite"/>
    </source>
</evidence>
<comment type="caution">
    <text evidence="3">The sequence shown here is derived from an EMBL/GenBank/DDBJ whole genome shotgun (WGS) entry which is preliminary data.</text>
</comment>
<evidence type="ECO:0000256" key="2">
    <source>
        <dbReference type="SAM" id="Phobius"/>
    </source>
</evidence>
<feature type="compositionally biased region" description="Polar residues" evidence="1">
    <location>
        <begin position="183"/>
        <end position="199"/>
    </location>
</feature>
<evidence type="ECO:0000313" key="4">
    <source>
        <dbReference type="Proteomes" id="UP000266841"/>
    </source>
</evidence>
<protein>
    <submittedName>
        <fullName evidence="3">Uncharacterized protein</fullName>
    </submittedName>
</protein>
<dbReference type="EMBL" id="AGNL01039449">
    <property type="protein sequence ID" value="EJK52657.1"/>
    <property type="molecule type" value="Genomic_DNA"/>
</dbReference>
<keyword evidence="4" id="KW-1185">Reference proteome</keyword>
<reference evidence="3 4" key="1">
    <citation type="journal article" date="2012" name="Genome Biol.">
        <title>Genome and low-iron response of an oceanic diatom adapted to chronic iron limitation.</title>
        <authorList>
            <person name="Lommer M."/>
            <person name="Specht M."/>
            <person name="Roy A.S."/>
            <person name="Kraemer L."/>
            <person name="Andreson R."/>
            <person name="Gutowska M.A."/>
            <person name="Wolf J."/>
            <person name="Bergner S.V."/>
            <person name="Schilhabel M.B."/>
            <person name="Klostermeier U.C."/>
            <person name="Beiko R.G."/>
            <person name="Rosenstiel P."/>
            <person name="Hippler M."/>
            <person name="Laroche J."/>
        </authorList>
    </citation>
    <scope>NUCLEOTIDE SEQUENCE [LARGE SCALE GENOMIC DNA]</scope>
    <source>
        <strain evidence="3 4">CCMP1005</strain>
    </source>
</reference>
<evidence type="ECO:0000313" key="3">
    <source>
        <dbReference type="EMBL" id="EJK52657.1"/>
    </source>
</evidence>
<organism evidence="3 4">
    <name type="scientific">Thalassiosira oceanica</name>
    <name type="common">Marine diatom</name>
    <dbReference type="NCBI Taxonomy" id="159749"/>
    <lineage>
        <taxon>Eukaryota</taxon>
        <taxon>Sar</taxon>
        <taxon>Stramenopiles</taxon>
        <taxon>Ochrophyta</taxon>
        <taxon>Bacillariophyta</taxon>
        <taxon>Coscinodiscophyceae</taxon>
        <taxon>Thalassiosirophycidae</taxon>
        <taxon>Thalassiosirales</taxon>
        <taxon>Thalassiosiraceae</taxon>
        <taxon>Thalassiosira</taxon>
    </lineage>
</organism>
<gene>
    <name evidence="3" type="ORF">THAOC_28048</name>
</gene>
<keyword evidence="2" id="KW-0472">Membrane</keyword>
<dbReference type="AlphaFoldDB" id="K0S1C5"/>
<feature type="transmembrane region" description="Helical" evidence="2">
    <location>
        <begin position="12"/>
        <end position="35"/>
    </location>
</feature>
<keyword evidence="2" id="KW-0812">Transmembrane</keyword>
<name>K0S1C5_THAOC</name>
<keyword evidence="2" id="KW-1133">Transmembrane helix</keyword>